<dbReference type="EC" id="1.11.1.24" evidence="2"/>
<keyword evidence="6" id="KW-1015">Disulfide bond</keyword>
<evidence type="ECO:0000256" key="8">
    <source>
        <dbReference type="ARBA" id="ARBA00032824"/>
    </source>
</evidence>
<dbReference type="Proteomes" id="UP000745859">
    <property type="component" value="Unassembled WGS sequence"/>
</dbReference>
<dbReference type="CDD" id="cd02970">
    <property type="entry name" value="PRX_like2"/>
    <property type="match status" value="1"/>
</dbReference>
<organism evidence="13 14">
    <name type="scientific">Wenyingzhuangia heitensis</name>
    <dbReference type="NCBI Taxonomy" id="1487859"/>
    <lineage>
        <taxon>Bacteria</taxon>
        <taxon>Pseudomonadati</taxon>
        <taxon>Bacteroidota</taxon>
        <taxon>Flavobacteriia</taxon>
        <taxon>Flavobacteriales</taxon>
        <taxon>Flavobacteriaceae</taxon>
        <taxon>Wenyingzhuangia</taxon>
    </lineage>
</organism>
<evidence type="ECO:0000256" key="10">
    <source>
        <dbReference type="ARBA" id="ARBA00042639"/>
    </source>
</evidence>
<evidence type="ECO:0000256" key="7">
    <source>
        <dbReference type="ARBA" id="ARBA00023284"/>
    </source>
</evidence>
<dbReference type="Gene3D" id="3.40.30.10">
    <property type="entry name" value="Glutaredoxin"/>
    <property type="match status" value="1"/>
</dbReference>
<protein>
    <recommendedName>
        <fullName evidence="2">thioredoxin-dependent peroxiredoxin</fullName>
        <ecNumber evidence="2">1.11.1.24</ecNumber>
    </recommendedName>
    <alternativeName>
        <fullName evidence="8">Thioredoxin peroxidase</fullName>
    </alternativeName>
    <alternativeName>
        <fullName evidence="10">Thioredoxin-dependent peroxiredoxin Bcp</fullName>
    </alternativeName>
</protein>
<feature type="domain" description="Thioredoxin" evidence="12">
    <location>
        <begin position="43"/>
        <end position="213"/>
    </location>
</feature>
<evidence type="ECO:0000313" key="13">
    <source>
        <dbReference type="EMBL" id="NIJ46138.1"/>
    </source>
</evidence>
<dbReference type="SUPFAM" id="SSF52833">
    <property type="entry name" value="Thioredoxin-like"/>
    <property type="match status" value="1"/>
</dbReference>
<dbReference type="InterPro" id="IPR050924">
    <property type="entry name" value="Peroxiredoxin_BCP/PrxQ"/>
</dbReference>
<evidence type="ECO:0000256" key="11">
    <source>
        <dbReference type="ARBA" id="ARBA00049091"/>
    </source>
</evidence>
<dbReference type="InterPro" id="IPR000866">
    <property type="entry name" value="AhpC/TSA"/>
</dbReference>
<keyword evidence="7" id="KW-0676">Redox-active center</keyword>
<keyword evidence="14" id="KW-1185">Reference proteome</keyword>
<evidence type="ECO:0000313" key="14">
    <source>
        <dbReference type="Proteomes" id="UP000745859"/>
    </source>
</evidence>
<keyword evidence="3" id="KW-0575">Peroxidase</keyword>
<dbReference type="Pfam" id="PF00578">
    <property type="entry name" value="AhpC-TSA"/>
    <property type="match status" value="1"/>
</dbReference>
<dbReference type="PROSITE" id="PS51352">
    <property type="entry name" value="THIOREDOXIN_2"/>
    <property type="match status" value="1"/>
</dbReference>
<dbReference type="PANTHER" id="PTHR42801">
    <property type="entry name" value="THIOREDOXIN-DEPENDENT PEROXIDE REDUCTASE"/>
    <property type="match status" value="1"/>
</dbReference>
<dbReference type="InterPro" id="IPR013766">
    <property type="entry name" value="Thioredoxin_domain"/>
</dbReference>
<reference evidence="13 14" key="1">
    <citation type="submission" date="2020-03" db="EMBL/GenBank/DDBJ databases">
        <title>Genomic Encyclopedia of Type Strains, Phase IV (KMG-IV): sequencing the most valuable type-strain genomes for metagenomic binning, comparative biology and taxonomic classification.</title>
        <authorList>
            <person name="Goeker M."/>
        </authorList>
    </citation>
    <scope>NUCLEOTIDE SEQUENCE [LARGE SCALE GENOMIC DNA]</scope>
    <source>
        <strain evidence="13 14">DSM 101599</strain>
    </source>
</reference>
<comment type="similarity">
    <text evidence="9">Belongs to the peroxiredoxin family. BCP/PrxQ subfamily.</text>
</comment>
<comment type="caution">
    <text evidence="13">The sequence shown here is derived from an EMBL/GenBank/DDBJ whole genome shotgun (WGS) entry which is preliminary data.</text>
</comment>
<evidence type="ECO:0000256" key="5">
    <source>
        <dbReference type="ARBA" id="ARBA00023002"/>
    </source>
</evidence>
<dbReference type="EMBL" id="JAASQL010000004">
    <property type="protein sequence ID" value="NIJ46138.1"/>
    <property type="molecule type" value="Genomic_DNA"/>
</dbReference>
<evidence type="ECO:0000256" key="6">
    <source>
        <dbReference type="ARBA" id="ARBA00023157"/>
    </source>
</evidence>
<accession>A0ABX0UBE1</accession>
<keyword evidence="5" id="KW-0560">Oxidoreductase</keyword>
<evidence type="ECO:0000256" key="4">
    <source>
        <dbReference type="ARBA" id="ARBA00022862"/>
    </source>
</evidence>
<evidence type="ECO:0000256" key="1">
    <source>
        <dbReference type="ARBA" id="ARBA00003330"/>
    </source>
</evidence>
<evidence type="ECO:0000256" key="2">
    <source>
        <dbReference type="ARBA" id="ARBA00013017"/>
    </source>
</evidence>
<evidence type="ECO:0000256" key="3">
    <source>
        <dbReference type="ARBA" id="ARBA00022559"/>
    </source>
</evidence>
<proteinExistence type="inferred from homology"/>
<dbReference type="PANTHER" id="PTHR42801:SF7">
    <property type="entry name" value="SLL1159 PROTEIN"/>
    <property type="match status" value="1"/>
</dbReference>
<keyword evidence="4" id="KW-0049">Antioxidant</keyword>
<gene>
    <name evidence="13" type="ORF">FHR24_002616</name>
</gene>
<dbReference type="RefSeq" id="WP_167189600.1">
    <property type="nucleotide sequence ID" value="NZ_JAASQL010000004.1"/>
</dbReference>
<name>A0ABX0UBE1_9FLAO</name>
<comment type="function">
    <text evidence="1">Thiol-specific peroxidase that catalyzes the reduction of hydrogen peroxide and organic hydroperoxides to water and alcohols, respectively. Plays a role in cell protection against oxidative stress by detoxifying peroxides and as sensor of hydrogen peroxide-mediated signaling events.</text>
</comment>
<comment type="catalytic activity">
    <reaction evidence="11">
        <text>a hydroperoxide + [thioredoxin]-dithiol = an alcohol + [thioredoxin]-disulfide + H2O</text>
        <dbReference type="Rhea" id="RHEA:62620"/>
        <dbReference type="Rhea" id="RHEA-COMP:10698"/>
        <dbReference type="Rhea" id="RHEA-COMP:10700"/>
        <dbReference type="ChEBI" id="CHEBI:15377"/>
        <dbReference type="ChEBI" id="CHEBI:29950"/>
        <dbReference type="ChEBI" id="CHEBI:30879"/>
        <dbReference type="ChEBI" id="CHEBI:35924"/>
        <dbReference type="ChEBI" id="CHEBI:50058"/>
        <dbReference type="EC" id="1.11.1.24"/>
    </reaction>
</comment>
<evidence type="ECO:0000259" key="12">
    <source>
        <dbReference type="PROSITE" id="PS51352"/>
    </source>
</evidence>
<dbReference type="InterPro" id="IPR036249">
    <property type="entry name" value="Thioredoxin-like_sf"/>
</dbReference>
<sequence>MNLTEQLANKKQESASKIPQEIYAKMSKATQDLIDKNISNNTPKKGDKITDFKLPNSNGTTVHLSEILSKGKAVISFYRGGWCPYCNLELKALNNILPKLKELGTNLVAITPETPDNSLTTSEKNNLEFDVLTDYNNKYAKELNLVFQLSDEIKNIYNSFNLDIKQHNGNDDYELPMPATFIVDTTGIILYAFVPEDYTTRLDPDEILEILKK</sequence>
<evidence type="ECO:0000256" key="9">
    <source>
        <dbReference type="ARBA" id="ARBA00038489"/>
    </source>
</evidence>